<dbReference type="EMBL" id="CABQ01000091">
    <property type="protein sequence ID" value="CBI07479.1"/>
    <property type="molecule type" value="Genomic_DNA"/>
</dbReference>
<reference evidence="2" key="1">
    <citation type="submission" date="2009-10" db="EMBL/GenBank/DDBJ databases">
        <title>Diversity of trophic interactions inside an arsenic-rich microbial ecosystem.</title>
        <authorList>
            <person name="Bertin P.N."/>
            <person name="Heinrich-Salmeron A."/>
            <person name="Pelletier E."/>
            <person name="Goulhen-Chollet F."/>
            <person name="Arsene-Ploetze F."/>
            <person name="Gallien S."/>
            <person name="Calteau A."/>
            <person name="Vallenet D."/>
            <person name="Casiot C."/>
            <person name="Chane-Woon-Ming B."/>
            <person name="Giloteaux L."/>
            <person name="Barakat M."/>
            <person name="Bonnefoy V."/>
            <person name="Bruneel O."/>
            <person name="Chandler M."/>
            <person name="Cleiss J."/>
            <person name="Duran R."/>
            <person name="Elbaz-Poulichet F."/>
            <person name="Fonknechten N."/>
            <person name="Lauga B."/>
            <person name="Mornico D."/>
            <person name="Ortet P."/>
            <person name="Schaeffer C."/>
            <person name="Siguier P."/>
            <person name="Alexander Thil Smith A."/>
            <person name="Van Dorsselaer A."/>
            <person name="Weissenbach J."/>
            <person name="Medigue C."/>
            <person name="Le Paslier D."/>
        </authorList>
    </citation>
    <scope>NUCLEOTIDE SEQUENCE</scope>
</reference>
<sequence length="293" mass="32134">MRFLIGILAWGVALSAAAQSSNNIKVLPDAPESHLLMANTTKAYPAYEMAALIPTGAQTIQNPQAGSSSSSSVDKSTSQTVDKPAVPALGKQPKRILGMMPNYRAVSAGVRPPPPNAKEAFKIATENNFDYSQFVFVGLTSLMAEGSNTHPEFGKGPGGYWSYYWRGYIDKSDGDYLIIFAFPTLFREDERYFAMGQGSIWKRAVYSGSSVFITPNYHGRNTFNWAEVLGRGVSQAVSLTYYPSAVATPSSYSAKLGYAIGRDALTNVFREFYPDMAHMLSRPFHKKTRQKAS</sequence>
<accession>E6QJR2</accession>
<feature type="region of interest" description="Disordered" evidence="1">
    <location>
        <begin position="60"/>
        <end position="85"/>
    </location>
</feature>
<evidence type="ECO:0000256" key="1">
    <source>
        <dbReference type="SAM" id="MobiDB-lite"/>
    </source>
</evidence>
<feature type="compositionally biased region" description="Low complexity" evidence="1">
    <location>
        <begin position="67"/>
        <end position="78"/>
    </location>
</feature>
<proteinExistence type="predicted"/>
<organism evidence="2">
    <name type="scientific">mine drainage metagenome</name>
    <dbReference type="NCBI Taxonomy" id="410659"/>
    <lineage>
        <taxon>unclassified sequences</taxon>
        <taxon>metagenomes</taxon>
        <taxon>ecological metagenomes</taxon>
    </lineage>
</organism>
<name>E6QJR2_9ZZZZ</name>
<evidence type="ECO:0000313" key="2">
    <source>
        <dbReference type="EMBL" id="CBI07479.1"/>
    </source>
</evidence>
<comment type="caution">
    <text evidence="2">The sequence shown here is derived from an EMBL/GenBank/DDBJ whole genome shotgun (WGS) entry which is preliminary data.</text>
</comment>
<gene>
    <name evidence="2" type="ORF">CARN6_0815</name>
</gene>
<protein>
    <submittedName>
        <fullName evidence="2">Uncharacterized protein</fullName>
    </submittedName>
</protein>
<dbReference type="AlphaFoldDB" id="E6QJR2"/>